<gene>
    <name evidence="1" type="ORF">Dthio_PD0148</name>
</gene>
<accession>D6SU61</accession>
<proteinExistence type="predicted"/>
<protein>
    <recommendedName>
        <fullName evidence="3">DUF4276 family protein</fullName>
    </recommendedName>
</protein>
<comment type="caution">
    <text evidence="1">The sequence shown here is derived from an EMBL/GenBank/DDBJ whole genome shotgun (WGS) entry which is preliminary data.</text>
</comment>
<dbReference type="RefSeq" id="WP_008871537.1">
    <property type="nucleotide sequence ID" value="NZ_ACJN02000004.1"/>
</dbReference>
<evidence type="ECO:0008006" key="3">
    <source>
        <dbReference type="Google" id="ProtNLM"/>
    </source>
</evidence>
<sequence>MSMRRVMIVLLCEDSQHESFIRRFLKTMGWDTRQMRIEKSPFARGSAEQWVRRRFPVEIQACRSRRTKASTMLVAMVDGDNKNPDERIRELAVECEQKNISFRDNQEPVAIAVPCRNIETWIRYLDGEQVNEDEVYPKFDHERTCRVAVARLAGLCRAEGLPGDAPSALKLACDEYNRRIRPVGR</sequence>
<organism evidence="1 2">
    <name type="scientific">Desulfonatronospira thiodismutans ASO3-1</name>
    <dbReference type="NCBI Taxonomy" id="555779"/>
    <lineage>
        <taxon>Bacteria</taxon>
        <taxon>Pseudomonadati</taxon>
        <taxon>Thermodesulfobacteriota</taxon>
        <taxon>Desulfovibrionia</taxon>
        <taxon>Desulfovibrionales</taxon>
        <taxon>Desulfonatronovibrionaceae</taxon>
        <taxon>Desulfonatronospira</taxon>
    </lineage>
</organism>
<evidence type="ECO:0000313" key="1">
    <source>
        <dbReference type="EMBL" id="EFI32841.1"/>
    </source>
</evidence>
<dbReference type="OrthoDB" id="5505260at2"/>
<evidence type="ECO:0000313" key="2">
    <source>
        <dbReference type="Proteomes" id="UP000005496"/>
    </source>
</evidence>
<dbReference type="AlphaFoldDB" id="D6SU61"/>
<dbReference type="eggNOG" id="ENOG5032T51">
    <property type="taxonomic scope" value="Bacteria"/>
</dbReference>
<dbReference type="EMBL" id="ACJN02000004">
    <property type="protein sequence ID" value="EFI32841.1"/>
    <property type="molecule type" value="Genomic_DNA"/>
</dbReference>
<keyword evidence="2" id="KW-1185">Reference proteome</keyword>
<name>D6SU61_9BACT</name>
<dbReference type="Proteomes" id="UP000005496">
    <property type="component" value="Unassembled WGS sequence"/>
</dbReference>
<reference evidence="1" key="1">
    <citation type="submission" date="2010-05" db="EMBL/GenBank/DDBJ databases">
        <title>The draft genome of Desulfonatronospira thiodismutans ASO3-1.</title>
        <authorList>
            <consortium name="US DOE Joint Genome Institute (JGI-PGF)"/>
            <person name="Lucas S."/>
            <person name="Copeland A."/>
            <person name="Lapidus A."/>
            <person name="Cheng J.-F."/>
            <person name="Bruce D."/>
            <person name="Goodwin L."/>
            <person name="Pitluck S."/>
            <person name="Chertkov O."/>
            <person name="Brettin T."/>
            <person name="Detter J.C."/>
            <person name="Han C."/>
            <person name="Land M.L."/>
            <person name="Hauser L."/>
            <person name="Kyrpides N."/>
            <person name="Mikhailova N."/>
            <person name="Muyzer G."/>
            <person name="Woyke T."/>
        </authorList>
    </citation>
    <scope>NUCLEOTIDE SEQUENCE [LARGE SCALE GENOMIC DNA]</scope>
    <source>
        <strain evidence="1">ASO3-1</strain>
    </source>
</reference>